<gene>
    <name evidence="2" type="ORF">M752DRAFT_72568</name>
</gene>
<organism evidence="2 3">
    <name type="scientific">Aspergillus phoenicis ATCC 13157</name>
    <dbReference type="NCBI Taxonomy" id="1353007"/>
    <lineage>
        <taxon>Eukaryota</taxon>
        <taxon>Fungi</taxon>
        <taxon>Dikarya</taxon>
        <taxon>Ascomycota</taxon>
        <taxon>Pezizomycotina</taxon>
        <taxon>Eurotiomycetes</taxon>
        <taxon>Eurotiomycetidae</taxon>
        <taxon>Eurotiales</taxon>
        <taxon>Aspergillaceae</taxon>
        <taxon>Aspergillus</taxon>
    </lineage>
</organism>
<evidence type="ECO:0000313" key="3">
    <source>
        <dbReference type="Proteomes" id="UP000254937"/>
    </source>
</evidence>
<dbReference type="Proteomes" id="UP000254937">
    <property type="component" value="Unassembled WGS sequence"/>
</dbReference>
<proteinExistence type="predicted"/>
<dbReference type="EMBL" id="KZ851845">
    <property type="protein sequence ID" value="RDK47322.1"/>
    <property type="molecule type" value="Genomic_DNA"/>
</dbReference>
<evidence type="ECO:0000256" key="1">
    <source>
        <dbReference type="SAM" id="MobiDB-lite"/>
    </source>
</evidence>
<evidence type="ECO:0000313" key="2">
    <source>
        <dbReference type="EMBL" id="RDK47322.1"/>
    </source>
</evidence>
<feature type="region of interest" description="Disordered" evidence="1">
    <location>
        <begin position="154"/>
        <end position="173"/>
    </location>
</feature>
<dbReference type="AlphaFoldDB" id="A0A370PYP3"/>
<feature type="compositionally biased region" description="Basic and acidic residues" evidence="1">
    <location>
        <begin position="17"/>
        <end position="41"/>
    </location>
</feature>
<reference evidence="2 3" key="1">
    <citation type="submission" date="2018-07" db="EMBL/GenBank/DDBJ databases">
        <title>Section-level genome sequencing of Aspergillus section Nigri to investigate inter- and intra-species variation.</title>
        <authorList>
            <consortium name="DOE Joint Genome Institute"/>
            <person name="Vesth T.C."/>
            <person name="Nybo J.L."/>
            <person name="Theobald S."/>
            <person name="Frisvad J.C."/>
            <person name="Larsen T.O."/>
            <person name="Nielsen K.F."/>
            <person name="Hoof J.B."/>
            <person name="Brandl J."/>
            <person name="Salamov A."/>
            <person name="Riley R."/>
            <person name="Gladden J.M."/>
            <person name="Phatale P."/>
            <person name="Nielsen M.T."/>
            <person name="Lyhne E.K."/>
            <person name="Kogle M.E."/>
            <person name="Strasser K."/>
            <person name="McDonnell E."/>
            <person name="Barry K."/>
            <person name="Clum A."/>
            <person name="Chen C."/>
            <person name="Nolan M."/>
            <person name="Sandor L."/>
            <person name="Kuo A."/>
            <person name="Lipzen A."/>
            <person name="Hainaut M."/>
            <person name="Drula E."/>
            <person name="Tsang A."/>
            <person name="Magnuson J.K."/>
            <person name="Henrissat B."/>
            <person name="Wiebenga A."/>
            <person name="Simmons B.A."/>
            <person name="Makela M.R."/>
            <person name="De vries R.P."/>
            <person name="Grigoriev I.V."/>
            <person name="Mortensen U.H."/>
            <person name="Baker S.E."/>
            <person name="Andersen M.R."/>
        </authorList>
    </citation>
    <scope>NUCLEOTIDE SEQUENCE [LARGE SCALE GENOMIC DNA]</scope>
    <source>
        <strain evidence="2 3">ATCC 13157</strain>
    </source>
</reference>
<sequence length="289" mass="31587">MMQQVVGNGRMQTSKSLGREVSHDGQEPVRRRGDSVDGRHSLDEGVLRTSSSMDPSQLLADDSSLILLGTMCNPRVLKLGNLSRSKCEFILSKCSSASLVGRHAEIATGFKPVLTSPPADRNLESPFFPICEILQSSWTLDSPEPFVRRAGTVSLESKREPAEGEAQNLPASRSVSASPRLDLAIGPSWPHRFLRLASFPSSSSHSWSLHLIPAWILYLAFRHSSSLLLPPPPIPPPSPALHHPYPSSSTGRFDLASWHPSPSPSFSLSLEHHPPVHRLVCAINLCPRI</sequence>
<feature type="compositionally biased region" description="Polar residues" evidence="1">
    <location>
        <begin position="1"/>
        <end position="16"/>
    </location>
</feature>
<name>A0A370PYP3_ASPPH</name>
<accession>A0A370PYP3</accession>
<protein>
    <submittedName>
        <fullName evidence="2">Uncharacterized protein</fullName>
    </submittedName>
</protein>
<feature type="region of interest" description="Disordered" evidence="1">
    <location>
        <begin position="1"/>
        <end position="41"/>
    </location>
</feature>
<keyword evidence="3" id="KW-1185">Reference proteome</keyword>